<evidence type="ECO:0000313" key="3">
    <source>
        <dbReference type="Proteomes" id="UP000269289"/>
    </source>
</evidence>
<organism evidence="2 3">
    <name type="scientific">Cellulomonas triticagri</name>
    <dbReference type="NCBI Taxonomy" id="2483352"/>
    <lineage>
        <taxon>Bacteria</taxon>
        <taxon>Bacillati</taxon>
        <taxon>Actinomycetota</taxon>
        <taxon>Actinomycetes</taxon>
        <taxon>Micrococcales</taxon>
        <taxon>Cellulomonadaceae</taxon>
        <taxon>Cellulomonas</taxon>
    </lineage>
</organism>
<dbReference type="RefSeq" id="WP_122148693.1">
    <property type="nucleotide sequence ID" value="NZ_RFFI01000027.1"/>
</dbReference>
<reference evidence="2 3" key="1">
    <citation type="submission" date="2018-10" db="EMBL/GenBank/DDBJ databases">
        <title>Isolation, diversity and antifungal activity of actinobacteria from wheat.</title>
        <authorList>
            <person name="Han C."/>
        </authorList>
    </citation>
    <scope>NUCLEOTIDE SEQUENCE [LARGE SCALE GENOMIC DNA]</scope>
    <source>
        <strain evidence="2 3">NEAU-YY56</strain>
    </source>
</reference>
<protein>
    <submittedName>
        <fullName evidence="2">Uncharacterized protein</fullName>
    </submittedName>
</protein>
<dbReference type="Proteomes" id="UP000269289">
    <property type="component" value="Unassembled WGS sequence"/>
</dbReference>
<name>A0A3M2JQ75_9CELL</name>
<dbReference type="EMBL" id="RFFI01000027">
    <property type="protein sequence ID" value="RMI12875.1"/>
    <property type="molecule type" value="Genomic_DNA"/>
</dbReference>
<feature type="transmembrane region" description="Helical" evidence="1">
    <location>
        <begin position="167"/>
        <end position="188"/>
    </location>
</feature>
<feature type="transmembrane region" description="Helical" evidence="1">
    <location>
        <begin position="127"/>
        <end position="147"/>
    </location>
</feature>
<feature type="transmembrane region" description="Helical" evidence="1">
    <location>
        <begin position="99"/>
        <end position="121"/>
    </location>
</feature>
<keyword evidence="1" id="KW-1133">Transmembrane helix</keyword>
<accession>A0A3M2JQ75</accession>
<gene>
    <name evidence="2" type="ORF">EBM89_06765</name>
</gene>
<dbReference type="InterPro" id="IPR047928">
    <property type="entry name" value="Perm_prefix_1"/>
</dbReference>
<keyword evidence="1" id="KW-0472">Membrane</keyword>
<evidence type="ECO:0000256" key="1">
    <source>
        <dbReference type="SAM" id="Phobius"/>
    </source>
</evidence>
<dbReference type="AlphaFoldDB" id="A0A3M2JQ75"/>
<dbReference type="NCBIfam" id="NF038403">
    <property type="entry name" value="perm_prefix_1"/>
    <property type="match status" value="1"/>
</dbReference>
<feature type="transmembrane region" description="Helical" evidence="1">
    <location>
        <begin position="248"/>
        <end position="268"/>
    </location>
</feature>
<evidence type="ECO:0000313" key="2">
    <source>
        <dbReference type="EMBL" id="RMI12875.1"/>
    </source>
</evidence>
<feature type="transmembrane region" description="Helical" evidence="1">
    <location>
        <begin position="274"/>
        <end position="295"/>
    </location>
</feature>
<dbReference type="OrthoDB" id="3377884at2"/>
<feature type="transmembrane region" description="Helical" evidence="1">
    <location>
        <begin position="194"/>
        <end position="213"/>
    </location>
</feature>
<comment type="caution">
    <text evidence="2">The sequence shown here is derived from an EMBL/GenBank/DDBJ whole genome shotgun (WGS) entry which is preliminary data.</text>
</comment>
<keyword evidence="1" id="KW-0812">Transmembrane</keyword>
<sequence>MTSTTTLNLHRALDEAFAAAPPGAPTQDLKEEVRASLLARSAALEAAGADPGTAARTALDELGDLREIVATLDHPATDAAPPDLAVERLLHRVRPRPAYVLRTTALGIVVAGAATLLALVAVGVLGWSITVGALAVPVLALGAGTLVADALRQETTSSYALPTGRALGFGAASTATGAALGLAALVVAAPPLTWAVVAGAVLLVGGVLAFVALGTTATNRHKPWVLDEHRRAAAGNRFEQEPDAAARFGIYVSALGFAALLVFALLTLTVGLRWSWLALAVAVPAVFLLLARMLFPAPRA</sequence>
<proteinExistence type="predicted"/>
<keyword evidence="3" id="KW-1185">Reference proteome</keyword>